<comment type="pathway">
    <text evidence="3 11">Cofactor biosynthesis; adenosylcobalamin biosynthesis.</text>
</comment>
<dbReference type="PANTHER" id="PTHR34308">
    <property type="entry name" value="COBALAMIN BIOSYNTHESIS PROTEIN CBIB"/>
    <property type="match status" value="1"/>
</dbReference>
<keyword evidence="8 11" id="KW-0812">Transmembrane</keyword>
<dbReference type="HAMAP" id="MF_00024">
    <property type="entry name" value="CobD_CbiB"/>
    <property type="match status" value="1"/>
</dbReference>
<comment type="caution">
    <text evidence="11">Lacks conserved residue(s) required for the propagation of feature annotation.</text>
</comment>
<dbReference type="GO" id="GO:0015420">
    <property type="term" value="F:ABC-type vitamin B12 transporter activity"/>
    <property type="evidence" value="ECO:0007669"/>
    <property type="project" value="UniProtKB-UniRule"/>
</dbReference>
<dbReference type="GeneID" id="4909786"/>
<accession>A3MWE1</accession>
<evidence type="ECO:0000256" key="8">
    <source>
        <dbReference type="ARBA" id="ARBA00022692"/>
    </source>
</evidence>
<evidence type="ECO:0000256" key="3">
    <source>
        <dbReference type="ARBA" id="ARBA00004953"/>
    </source>
</evidence>
<proteinExistence type="inferred from homology"/>
<feature type="transmembrane region" description="Helical" evidence="11">
    <location>
        <begin position="50"/>
        <end position="73"/>
    </location>
</feature>
<gene>
    <name evidence="11" type="primary">cobD</name>
    <name evidence="12" type="ordered locus">Pcal_1539</name>
</gene>
<dbReference type="NCBIfam" id="TIGR00380">
    <property type="entry name" value="cobal_cbiB"/>
    <property type="match status" value="1"/>
</dbReference>
<feature type="transmembrane region" description="Helical" evidence="11">
    <location>
        <begin position="285"/>
        <end position="307"/>
    </location>
</feature>
<name>A3MWE1_PYRCJ</name>
<evidence type="ECO:0000256" key="5">
    <source>
        <dbReference type="ARBA" id="ARBA00016185"/>
    </source>
</evidence>
<keyword evidence="9 11" id="KW-1133">Transmembrane helix</keyword>
<evidence type="ECO:0000313" key="13">
    <source>
        <dbReference type="Proteomes" id="UP000001431"/>
    </source>
</evidence>
<protein>
    <recommendedName>
        <fullName evidence="5 11">Probable cobalamin biosynthesis protein CobD</fullName>
    </recommendedName>
</protein>
<dbReference type="UniPathway" id="UPA00148"/>
<comment type="function">
    <text evidence="1 11">Converts cobyric acid to cobinamide by the addition of aminopropanol on the F carboxylic group.</text>
</comment>
<evidence type="ECO:0000256" key="4">
    <source>
        <dbReference type="ARBA" id="ARBA00006263"/>
    </source>
</evidence>
<keyword evidence="10 11" id="KW-0472">Membrane</keyword>
<evidence type="ECO:0000256" key="1">
    <source>
        <dbReference type="ARBA" id="ARBA00003384"/>
    </source>
</evidence>
<keyword evidence="12" id="KW-0436">Ligase</keyword>
<dbReference type="KEGG" id="pcl:Pcal_1539"/>
<dbReference type="PANTHER" id="PTHR34308:SF1">
    <property type="entry name" value="COBALAMIN BIOSYNTHESIS PROTEIN CBIB"/>
    <property type="match status" value="1"/>
</dbReference>
<dbReference type="RefSeq" id="WP_011850216.1">
    <property type="nucleotide sequence ID" value="NC_009073.1"/>
</dbReference>
<comment type="subcellular location">
    <subcellularLocation>
        <location evidence="2 11">Cell membrane</location>
        <topology evidence="2 11">Multi-pass membrane protein</topology>
    </subcellularLocation>
</comment>
<dbReference type="EMBL" id="CP000561">
    <property type="protein sequence ID" value="ABO08958.1"/>
    <property type="molecule type" value="Genomic_DNA"/>
</dbReference>
<dbReference type="GO" id="GO:0016874">
    <property type="term" value="F:ligase activity"/>
    <property type="evidence" value="ECO:0007669"/>
    <property type="project" value="UniProtKB-KW"/>
</dbReference>
<dbReference type="GO" id="GO:0009236">
    <property type="term" value="P:cobalamin biosynthetic process"/>
    <property type="evidence" value="ECO:0007669"/>
    <property type="project" value="UniProtKB-UniRule"/>
</dbReference>
<dbReference type="OrthoDB" id="46105at2157"/>
<reference evidence="12" key="1">
    <citation type="submission" date="2007-02" db="EMBL/GenBank/DDBJ databases">
        <title>Complete sequence of Pyrobaculum calidifontis JCM 11548.</title>
        <authorList>
            <consortium name="US DOE Joint Genome Institute"/>
            <person name="Copeland A."/>
            <person name="Lucas S."/>
            <person name="Lapidus A."/>
            <person name="Barry K."/>
            <person name="Glavina del Rio T."/>
            <person name="Dalin E."/>
            <person name="Tice H."/>
            <person name="Pitluck S."/>
            <person name="Chain P."/>
            <person name="Malfatti S."/>
            <person name="Shin M."/>
            <person name="Vergez L."/>
            <person name="Schmutz J."/>
            <person name="Larimer F."/>
            <person name="Land M."/>
            <person name="Hauser L."/>
            <person name="Kyrpides N."/>
            <person name="Mikhailova N."/>
            <person name="Cozen A.E."/>
            <person name="Fitz-Gibbon S.T."/>
            <person name="House C.H."/>
            <person name="Saltikov C."/>
            <person name="Lowe T.M."/>
            <person name="Richardson P."/>
        </authorList>
    </citation>
    <scope>NUCLEOTIDE SEQUENCE [LARGE SCALE GENOMIC DNA]</scope>
    <source>
        <strain evidence="12">JCM 11548</strain>
    </source>
</reference>
<dbReference type="STRING" id="410359.Pcal_1539"/>
<organism evidence="12 13">
    <name type="scientific">Pyrobaculum calidifontis (strain DSM 21063 / JCM 11548 / VA1)</name>
    <dbReference type="NCBI Taxonomy" id="410359"/>
    <lineage>
        <taxon>Archaea</taxon>
        <taxon>Thermoproteota</taxon>
        <taxon>Thermoprotei</taxon>
        <taxon>Thermoproteales</taxon>
        <taxon>Thermoproteaceae</taxon>
        <taxon>Pyrobaculum</taxon>
    </lineage>
</organism>
<keyword evidence="6 11" id="KW-1003">Cell membrane</keyword>
<dbReference type="eggNOG" id="arCOG04274">
    <property type="taxonomic scope" value="Archaea"/>
</dbReference>
<dbReference type="NCBIfam" id="NF002281">
    <property type="entry name" value="PRK01209.2-5"/>
    <property type="match status" value="1"/>
</dbReference>
<evidence type="ECO:0000256" key="2">
    <source>
        <dbReference type="ARBA" id="ARBA00004651"/>
    </source>
</evidence>
<dbReference type="Proteomes" id="UP000001431">
    <property type="component" value="Chromosome"/>
</dbReference>
<comment type="similarity">
    <text evidence="4 11">Belongs to the CobD/CbiB family.</text>
</comment>
<keyword evidence="7 11" id="KW-0169">Cobalamin biosynthesis</keyword>
<feature type="transmembrane region" description="Helical" evidence="11">
    <location>
        <begin position="79"/>
        <end position="98"/>
    </location>
</feature>
<evidence type="ECO:0000256" key="6">
    <source>
        <dbReference type="ARBA" id="ARBA00022475"/>
    </source>
</evidence>
<dbReference type="InterPro" id="IPR004485">
    <property type="entry name" value="Cobalamin_biosynth_CobD/CbiB"/>
</dbReference>
<sequence>MTGEIWLALALALALDVVYPEHRGLLLKIHPVHTSYFMALRLAKRRRDRLWGIAVWLAVEAAHLTPFAALLALAAFHPLAWALAAAATLKFSISYKLLVDICRRVQKALERGDLAEARRWVSHIVRRDVSSLEEAGVASAALESLAESLVDGFTSPVFYAVLLGPLGALGQRVANTLDGALGYKTPEFKDVGWVSARADTVLNFIPARLTALLIALLAPIAGGDVRKALAVWLRWHNATESLNAGHPMSAMAGALGVRLEKRGHYVLNPSGRPPTAADIARGVKLATAVTAVYFVVMFLIWTIVQYLKVLIFGGP</sequence>
<evidence type="ECO:0000256" key="7">
    <source>
        <dbReference type="ARBA" id="ARBA00022573"/>
    </source>
</evidence>
<dbReference type="GO" id="GO:0048472">
    <property type="term" value="F:threonine-phosphate decarboxylase activity"/>
    <property type="evidence" value="ECO:0007669"/>
    <property type="project" value="InterPro"/>
</dbReference>
<evidence type="ECO:0000256" key="10">
    <source>
        <dbReference type="ARBA" id="ARBA00023136"/>
    </source>
</evidence>
<keyword evidence="13" id="KW-1185">Reference proteome</keyword>
<dbReference type="HOGENOM" id="CLU_054212_0_2_2"/>
<dbReference type="AlphaFoldDB" id="A3MWE1"/>
<evidence type="ECO:0000313" key="12">
    <source>
        <dbReference type="EMBL" id="ABO08958.1"/>
    </source>
</evidence>
<evidence type="ECO:0000256" key="11">
    <source>
        <dbReference type="HAMAP-Rule" id="MF_00024"/>
    </source>
</evidence>
<dbReference type="Pfam" id="PF03186">
    <property type="entry name" value="CobD_Cbib"/>
    <property type="match status" value="1"/>
</dbReference>
<dbReference type="GO" id="GO:0005886">
    <property type="term" value="C:plasma membrane"/>
    <property type="evidence" value="ECO:0007669"/>
    <property type="project" value="UniProtKB-SubCell"/>
</dbReference>
<evidence type="ECO:0000256" key="9">
    <source>
        <dbReference type="ARBA" id="ARBA00022989"/>
    </source>
</evidence>